<protein>
    <submittedName>
        <fullName evidence="2">Uncharacterized protein</fullName>
    </submittedName>
</protein>
<feature type="chain" id="PRO_5042855104" evidence="1">
    <location>
        <begin position="22"/>
        <end position="264"/>
    </location>
</feature>
<keyword evidence="3" id="KW-1185">Reference proteome</keyword>
<evidence type="ECO:0000313" key="2">
    <source>
        <dbReference type="EMBL" id="GMR40026.1"/>
    </source>
</evidence>
<feature type="non-terminal residue" evidence="2">
    <location>
        <position position="1"/>
    </location>
</feature>
<sequence>PPYSMLLVFLLSTVALSLSQGCPYETSSTQFTDLRFNCPIDNFCSDSLVAGACGKECHASGSFHSQPYHDSDPSIVIGSHSCAGSLFDFDNTGTVNCAYSTPASVLSTSNACNVPVFNCPGCDSSKIRYFDYAADYYQILCESGLIQYTYSDNTTHEYDYRIYLNKNTCAVSGGEDNSKTITSVSCKAQPYELNSCLDNAGSPSGVTGHCHFGTCWLYCQDTTKQLSSTKDVDGLGTRVNADSLVCETTFVNYGVDPAFHLQCN</sequence>
<accession>A0AAN5CFH1</accession>
<keyword evidence="1" id="KW-0732">Signal</keyword>
<dbReference type="EMBL" id="BTRK01000003">
    <property type="protein sequence ID" value="GMR40026.1"/>
    <property type="molecule type" value="Genomic_DNA"/>
</dbReference>
<organism evidence="2 3">
    <name type="scientific">Pristionchus mayeri</name>
    <dbReference type="NCBI Taxonomy" id="1317129"/>
    <lineage>
        <taxon>Eukaryota</taxon>
        <taxon>Metazoa</taxon>
        <taxon>Ecdysozoa</taxon>
        <taxon>Nematoda</taxon>
        <taxon>Chromadorea</taxon>
        <taxon>Rhabditida</taxon>
        <taxon>Rhabditina</taxon>
        <taxon>Diplogasteromorpha</taxon>
        <taxon>Diplogasteroidea</taxon>
        <taxon>Neodiplogasteridae</taxon>
        <taxon>Pristionchus</taxon>
    </lineage>
</organism>
<dbReference type="Proteomes" id="UP001328107">
    <property type="component" value="Unassembled WGS sequence"/>
</dbReference>
<dbReference type="AlphaFoldDB" id="A0AAN5CFH1"/>
<evidence type="ECO:0000313" key="3">
    <source>
        <dbReference type="Proteomes" id="UP001328107"/>
    </source>
</evidence>
<evidence type="ECO:0000256" key="1">
    <source>
        <dbReference type="SAM" id="SignalP"/>
    </source>
</evidence>
<comment type="caution">
    <text evidence="2">The sequence shown here is derived from an EMBL/GenBank/DDBJ whole genome shotgun (WGS) entry which is preliminary data.</text>
</comment>
<feature type="signal peptide" evidence="1">
    <location>
        <begin position="1"/>
        <end position="21"/>
    </location>
</feature>
<name>A0AAN5CFH1_9BILA</name>
<proteinExistence type="predicted"/>
<reference evidence="3" key="1">
    <citation type="submission" date="2022-10" db="EMBL/GenBank/DDBJ databases">
        <title>Genome assembly of Pristionchus species.</title>
        <authorList>
            <person name="Yoshida K."/>
            <person name="Sommer R.J."/>
        </authorList>
    </citation>
    <scope>NUCLEOTIDE SEQUENCE [LARGE SCALE GENOMIC DNA]</scope>
    <source>
        <strain evidence="3">RS5460</strain>
    </source>
</reference>
<gene>
    <name evidence="2" type="ORF">PMAYCL1PPCAC_10221</name>
</gene>